<organism evidence="1 2">
    <name type="scientific">Nepenthes gracilis</name>
    <name type="common">Slender pitcher plant</name>
    <dbReference type="NCBI Taxonomy" id="150966"/>
    <lineage>
        <taxon>Eukaryota</taxon>
        <taxon>Viridiplantae</taxon>
        <taxon>Streptophyta</taxon>
        <taxon>Embryophyta</taxon>
        <taxon>Tracheophyta</taxon>
        <taxon>Spermatophyta</taxon>
        <taxon>Magnoliopsida</taxon>
        <taxon>eudicotyledons</taxon>
        <taxon>Gunneridae</taxon>
        <taxon>Pentapetalae</taxon>
        <taxon>Caryophyllales</taxon>
        <taxon>Nepenthaceae</taxon>
        <taxon>Nepenthes</taxon>
    </lineage>
</organism>
<evidence type="ECO:0000313" key="2">
    <source>
        <dbReference type="Proteomes" id="UP001279734"/>
    </source>
</evidence>
<comment type="caution">
    <text evidence="1">The sequence shown here is derived from an EMBL/GenBank/DDBJ whole genome shotgun (WGS) entry which is preliminary data.</text>
</comment>
<dbReference type="AlphaFoldDB" id="A0AAD3S180"/>
<name>A0AAD3S180_NEPGR</name>
<dbReference type="Proteomes" id="UP001279734">
    <property type="component" value="Unassembled WGS sequence"/>
</dbReference>
<dbReference type="EMBL" id="BSYO01000003">
    <property type="protein sequence ID" value="GMH02486.1"/>
    <property type="molecule type" value="Genomic_DNA"/>
</dbReference>
<sequence>MPHWHYLFFPSTQHVIGIVIISRIRLQFVSSLFTFKYLWKNTYILSVQCYIHIGSMAFGCFPFELLNVVFVEFWSLPCKCLNKWKVIRMFHKVCARIGVFVCRTKQPEGRPVAQAGVQISCRDRRAN</sequence>
<accession>A0AAD3S180</accession>
<gene>
    <name evidence="1" type="ORF">Nepgr_004325</name>
</gene>
<proteinExistence type="predicted"/>
<reference evidence="1" key="1">
    <citation type="submission" date="2023-05" db="EMBL/GenBank/DDBJ databases">
        <title>Nepenthes gracilis genome sequencing.</title>
        <authorList>
            <person name="Fukushima K."/>
        </authorList>
    </citation>
    <scope>NUCLEOTIDE SEQUENCE</scope>
    <source>
        <strain evidence="1">SING2019-196</strain>
    </source>
</reference>
<evidence type="ECO:0000313" key="1">
    <source>
        <dbReference type="EMBL" id="GMH02486.1"/>
    </source>
</evidence>
<keyword evidence="2" id="KW-1185">Reference proteome</keyword>
<protein>
    <submittedName>
        <fullName evidence="1">Uncharacterized protein</fullName>
    </submittedName>
</protein>